<reference evidence="1 2" key="2">
    <citation type="journal article" date="2022" name="Mol. Ecol. Resour.">
        <title>The genomes of chicory, endive, great burdock and yacon provide insights into Asteraceae paleo-polyploidization history and plant inulin production.</title>
        <authorList>
            <person name="Fan W."/>
            <person name="Wang S."/>
            <person name="Wang H."/>
            <person name="Wang A."/>
            <person name="Jiang F."/>
            <person name="Liu H."/>
            <person name="Zhao H."/>
            <person name="Xu D."/>
            <person name="Zhang Y."/>
        </authorList>
    </citation>
    <scope>NUCLEOTIDE SEQUENCE [LARGE SCALE GENOMIC DNA]</scope>
    <source>
        <strain evidence="2">cv. Punajuju</strain>
        <tissue evidence="1">Leaves</tissue>
    </source>
</reference>
<evidence type="ECO:0000313" key="2">
    <source>
        <dbReference type="Proteomes" id="UP001055811"/>
    </source>
</evidence>
<name>A0ACB8Z0T7_CICIN</name>
<gene>
    <name evidence="1" type="ORF">L2E82_49412</name>
</gene>
<proteinExistence type="predicted"/>
<comment type="caution">
    <text evidence="1">The sequence shown here is derived from an EMBL/GenBank/DDBJ whole genome shotgun (WGS) entry which is preliminary data.</text>
</comment>
<accession>A0ACB8Z0T7</accession>
<reference evidence="2" key="1">
    <citation type="journal article" date="2022" name="Mol. Ecol. Resour.">
        <title>The genomes of chicory, endive, great burdock and yacon provide insights into Asteraceae palaeo-polyploidization history and plant inulin production.</title>
        <authorList>
            <person name="Fan W."/>
            <person name="Wang S."/>
            <person name="Wang H."/>
            <person name="Wang A."/>
            <person name="Jiang F."/>
            <person name="Liu H."/>
            <person name="Zhao H."/>
            <person name="Xu D."/>
            <person name="Zhang Y."/>
        </authorList>
    </citation>
    <scope>NUCLEOTIDE SEQUENCE [LARGE SCALE GENOMIC DNA]</scope>
    <source>
        <strain evidence="2">cv. Punajuju</strain>
    </source>
</reference>
<evidence type="ECO:0000313" key="1">
    <source>
        <dbReference type="EMBL" id="KAI3691193.1"/>
    </source>
</evidence>
<dbReference type="Proteomes" id="UP001055811">
    <property type="component" value="Linkage Group LG09"/>
</dbReference>
<organism evidence="1 2">
    <name type="scientific">Cichorium intybus</name>
    <name type="common">Chicory</name>
    <dbReference type="NCBI Taxonomy" id="13427"/>
    <lineage>
        <taxon>Eukaryota</taxon>
        <taxon>Viridiplantae</taxon>
        <taxon>Streptophyta</taxon>
        <taxon>Embryophyta</taxon>
        <taxon>Tracheophyta</taxon>
        <taxon>Spermatophyta</taxon>
        <taxon>Magnoliopsida</taxon>
        <taxon>eudicotyledons</taxon>
        <taxon>Gunneridae</taxon>
        <taxon>Pentapetalae</taxon>
        <taxon>asterids</taxon>
        <taxon>campanulids</taxon>
        <taxon>Asterales</taxon>
        <taxon>Asteraceae</taxon>
        <taxon>Cichorioideae</taxon>
        <taxon>Cichorieae</taxon>
        <taxon>Cichoriinae</taxon>
        <taxon>Cichorium</taxon>
    </lineage>
</organism>
<dbReference type="EMBL" id="CM042017">
    <property type="protein sequence ID" value="KAI3691193.1"/>
    <property type="molecule type" value="Genomic_DNA"/>
</dbReference>
<sequence>MEQPIIENPIMEEPIVDQSTINETHARNYIEDQDKIDEIDPFECKLLVVIQSDGEFGLGYAIQYYDIKCHTLIKSNKIESRTTTFTAEITHHYTVNEIIVQIISFT</sequence>
<keyword evidence="2" id="KW-1185">Reference proteome</keyword>
<protein>
    <submittedName>
        <fullName evidence="1">Uncharacterized protein</fullName>
    </submittedName>
</protein>